<keyword evidence="5 7" id="KW-0443">Lipid metabolism</keyword>
<comment type="domain">
    <text evidence="7">The HXXXXD motif is essential for acyltransferase activity and may constitute the binding site for the phosphate moiety of the glycerol-3-phosphate.</text>
</comment>
<protein>
    <recommendedName>
        <fullName evidence="7">1-acyl-sn-glycerol-3-phosphate acyltransferase</fullName>
        <ecNumber evidence="7">2.3.1.51</ecNumber>
    </recommendedName>
</protein>
<keyword evidence="4 7" id="KW-0808">Transferase</keyword>
<sequence>MIRFIATILFIVIFLIVSIPIQLVLLIIKKFNPYAVKTASLKIVGFAFNVVMLICGVKTTVIGEENVPKDKSVLYVGNHRSYFDIVVTYPRVPRPTGYISKDVIKKIPILGYWMMFLDCLFLDRSDIRKGLEMVLSAIDKVKNGISICIFPEGTRNSTDAPMLDFHKGSFKIAQKSGCPIVPMVINHSRDIFENHIPFIKPTHVVIEYCKPIAISELSKEDQRNIDGYVKKIIEDTYLKNEKLPL</sequence>
<dbReference type="SMART" id="SM00563">
    <property type="entry name" value="PlsC"/>
    <property type="match status" value="1"/>
</dbReference>
<feature type="transmembrane region" description="Helical" evidence="8">
    <location>
        <begin position="6"/>
        <end position="28"/>
    </location>
</feature>
<dbReference type="AlphaFoldDB" id="A0A1G5F9Y5"/>
<comment type="catalytic activity">
    <reaction evidence="7">
        <text>a 1-acyl-sn-glycero-3-phosphate + an acyl-CoA = a 1,2-diacyl-sn-glycero-3-phosphate + CoA</text>
        <dbReference type="Rhea" id="RHEA:19709"/>
        <dbReference type="ChEBI" id="CHEBI:57287"/>
        <dbReference type="ChEBI" id="CHEBI:57970"/>
        <dbReference type="ChEBI" id="CHEBI:58342"/>
        <dbReference type="ChEBI" id="CHEBI:58608"/>
        <dbReference type="EC" id="2.3.1.51"/>
    </reaction>
</comment>
<keyword evidence="7" id="KW-0594">Phospholipid biosynthesis</keyword>
<dbReference type="OrthoDB" id="9803035at2"/>
<evidence type="ECO:0000256" key="2">
    <source>
        <dbReference type="ARBA" id="ARBA00008655"/>
    </source>
</evidence>
<dbReference type="CDD" id="cd07989">
    <property type="entry name" value="LPLAT_AGPAT-like"/>
    <property type="match status" value="1"/>
</dbReference>
<dbReference type="GO" id="GO:0006654">
    <property type="term" value="P:phosphatidic acid biosynthetic process"/>
    <property type="evidence" value="ECO:0007669"/>
    <property type="project" value="TreeGrafter"/>
</dbReference>
<evidence type="ECO:0000256" key="4">
    <source>
        <dbReference type="ARBA" id="ARBA00022679"/>
    </source>
</evidence>
<organism evidence="10 11">
    <name type="scientific">Butyrivibrio hungatei</name>
    <dbReference type="NCBI Taxonomy" id="185008"/>
    <lineage>
        <taxon>Bacteria</taxon>
        <taxon>Bacillati</taxon>
        <taxon>Bacillota</taxon>
        <taxon>Clostridia</taxon>
        <taxon>Lachnospirales</taxon>
        <taxon>Lachnospiraceae</taxon>
        <taxon>Butyrivibrio</taxon>
    </lineage>
</organism>
<keyword evidence="11" id="KW-1185">Reference proteome</keyword>
<dbReference type="PANTHER" id="PTHR10434:SF64">
    <property type="entry name" value="1-ACYL-SN-GLYCEROL-3-PHOSPHATE ACYLTRANSFERASE-RELATED"/>
    <property type="match status" value="1"/>
</dbReference>
<comment type="similarity">
    <text evidence="2 7">Belongs to the 1-acyl-sn-glycerol-3-phosphate acyltransferase family.</text>
</comment>
<keyword evidence="8" id="KW-1133">Transmembrane helix</keyword>
<dbReference type="GO" id="GO:0016020">
    <property type="term" value="C:membrane"/>
    <property type="evidence" value="ECO:0007669"/>
    <property type="project" value="InterPro"/>
</dbReference>
<dbReference type="InterPro" id="IPR002123">
    <property type="entry name" value="Plipid/glycerol_acylTrfase"/>
</dbReference>
<evidence type="ECO:0000256" key="1">
    <source>
        <dbReference type="ARBA" id="ARBA00005189"/>
    </source>
</evidence>
<dbReference type="Proteomes" id="UP000183047">
    <property type="component" value="Unassembled WGS sequence"/>
</dbReference>
<gene>
    <name evidence="10" type="ORF">SAMN02910451_02315</name>
</gene>
<keyword evidence="8" id="KW-0812">Transmembrane</keyword>
<feature type="domain" description="Phospholipid/glycerol acyltransferase" evidence="9">
    <location>
        <begin position="73"/>
        <end position="188"/>
    </location>
</feature>
<dbReference type="EMBL" id="FMUR01000014">
    <property type="protein sequence ID" value="SCY36076.1"/>
    <property type="molecule type" value="Genomic_DNA"/>
</dbReference>
<evidence type="ECO:0000256" key="8">
    <source>
        <dbReference type="SAM" id="Phobius"/>
    </source>
</evidence>
<comment type="pathway">
    <text evidence="1">Lipid metabolism.</text>
</comment>
<evidence type="ECO:0000256" key="6">
    <source>
        <dbReference type="ARBA" id="ARBA00023315"/>
    </source>
</evidence>
<keyword evidence="6 7" id="KW-0012">Acyltransferase</keyword>
<evidence type="ECO:0000313" key="11">
    <source>
        <dbReference type="Proteomes" id="UP000183047"/>
    </source>
</evidence>
<dbReference type="SUPFAM" id="SSF69593">
    <property type="entry name" value="Glycerol-3-phosphate (1)-acyltransferase"/>
    <property type="match status" value="1"/>
</dbReference>
<evidence type="ECO:0000256" key="7">
    <source>
        <dbReference type="RuleBase" id="RU361267"/>
    </source>
</evidence>
<dbReference type="EC" id="2.3.1.51" evidence="7"/>
<name>A0A1G5F9Y5_9FIRM</name>
<dbReference type="NCBIfam" id="TIGR00530">
    <property type="entry name" value="AGP_acyltrn"/>
    <property type="match status" value="1"/>
</dbReference>
<keyword evidence="3 7" id="KW-0444">Lipid biosynthesis</keyword>
<dbReference type="Pfam" id="PF01553">
    <property type="entry name" value="Acyltransferase"/>
    <property type="match status" value="1"/>
</dbReference>
<reference evidence="11" key="1">
    <citation type="submission" date="2016-10" db="EMBL/GenBank/DDBJ databases">
        <authorList>
            <person name="Varghese N."/>
            <person name="Submissions S."/>
        </authorList>
    </citation>
    <scope>NUCLEOTIDE SEQUENCE [LARGE SCALE GENOMIC DNA]</scope>
    <source>
        <strain evidence="11">XBD2006</strain>
    </source>
</reference>
<evidence type="ECO:0000259" key="9">
    <source>
        <dbReference type="SMART" id="SM00563"/>
    </source>
</evidence>
<dbReference type="GO" id="GO:0003841">
    <property type="term" value="F:1-acylglycerol-3-phosphate O-acyltransferase activity"/>
    <property type="evidence" value="ECO:0007669"/>
    <property type="project" value="UniProtKB-UniRule"/>
</dbReference>
<feature type="transmembrane region" description="Helical" evidence="8">
    <location>
        <begin position="40"/>
        <end position="61"/>
    </location>
</feature>
<proteinExistence type="inferred from homology"/>
<evidence type="ECO:0000256" key="3">
    <source>
        <dbReference type="ARBA" id="ARBA00022516"/>
    </source>
</evidence>
<dbReference type="InterPro" id="IPR004552">
    <property type="entry name" value="AGP_acyltrans"/>
</dbReference>
<dbReference type="PANTHER" id="PTHR10434">
    <property type="entry name" value="1-ACYL-SN-GLYCEROL-3-PHOSPHATE ACYLTRANSFERASE"/>
    <property type="match status" value="1"/>
</dbReference>
<keyword evidence="8" id="KW-0472">Membrane</keyword>
<keyword evidence="7" id="KW-1208">Phospholipid metabolism</keyword>
<evidence type="ECO:0000313" key="10">
    <source>
        <dbReference type="EMBL" id="SCY36076.1"/>
    </source>
</evidence>
<accession>A0A1G5F9Y5</accession>
<dbReference type="RefSeq" id="WP_074462792.1">
    <property type="nucleotide sequence ID" value="NZ_FMUR01000014.1"/>
</dbReference>
<evidence type="ECO:0000256" key="5">
    <source>
        <dbReference type="ARBA" id="ARBA00023098"/>
    </source>
</evidence>